<protein>
    <recommendedName>
        <fullName evidence="4 8">dTDP-4-dehydrorhamnose 3,5-epimerase</fullName>
        <ecNumber evidence="3 8">5.1.3.13</ecNumber>
    </recommendedName>
    <alternativeName>
        <fullName evidence="8">Thymidine diphospho-4-keto-rhamnose 3,5-epimerase</fullName>
    </alternativeName>
</protein>
<dbReference type="EC" id="5.1.3.13" evidence="3 8"/>
<dbReference type="PANTHER" id="PTHR21047">
    <property type="entry name" value="DTDP-6-DEOXY-D-GLUCOSE-3,5 EPIMERASE"/>
    <property type="match status" value="1"/>
</dbReference>
<feature type="active site" description="Proton donor" evidence="5">
    <location>
        <position position="130"/>
    </location>
</feature>
<dbReference type="GO" id="GO:0005829">
    <property type="term" value="C:cytosol"/>
    <property type="evidence" value="ECO:0007669"/>
    <property type="project" value="TreeGrafter"/>
</dbReference>
<feature type="binding site" evidence="6">
    <location>
        <position position="141"/>
    </location>
    <ligand>
        <name>substrate</name>
    </ligand>
</feature>
<name>A0A968GF93_9SPIO</name>
<evidence type="ECO:0000256" key="8">
    <source>
        <dbReference type="RuleBase" id="RU364069"/>
    </source>
</evidence>
<comment type="caution">
    <text evidence="9">The sequence shown here is derived from an EMBL/GenBank/DDBJ whole genome shotgun (WGS) entry which is preliminary data.</text>
</comment>
<feature type="binding site" evidence="6">
    <location>
        <position position="57"/>
    </location>
    <ligand>
        <name>substrate</name>
    </ligand>
</feature>
<evidence type="ECO:0000256" key="5">
    <source>
        <dbReference type="PIRSR" id="PIRSR600888-1"/>
    </source>
</evidence>
<keyword evidence="10" id="KW-1185">Reference proteome</keyword>
<dbReference type="Proteomes" id="UP000752013">
    <property type="component" value="Unassembled WGS sequence"/>
</dbReference>
<evidence type="ECO:0000256" key="7">
    <source>
        <dbReference type="PIRSR" id="PIRSR600888-3"/>
    </source>
</evidence>
<evidence type="ECO:0000256" key="2">
    <source>
        <dbReference type="ARBA" id="ARBA00001997"/>
    </source>
</evidence>
<feature type="active site" description="Proton acceptor" evidence="5">
    <location>
        <position position="60"/>
    </location>
</feature>
<reference evidence="9" key="1">
    <citation type="submission" date="2020-03" db="EMBL/GenBank/DDBJ databases">
        <title>Spirochaetal bacteria isolated from arthropods constitute a novel genus Entomospira genus novum within the order Spirochaetales.</title>
        <authorList>
            <person name="Grana-Miraglia L."/>
            <person name="Sikutova S."/>
            <person name="Fingerle V."/>
            <person name="Sing A."/>
            <person name="Castillo-Ramirez S."/>
            <person name="Margos G."/>
            <person name="Rudolf I."/>
        </authorList>
    </citation>
    <scope>NUCLEOTIDE SEQUENCE</scope>
    <source>
        <strain evidence="9">BR208</strain>
    </source>
</reference>
<evidence type="ECO:0000313" key="9">
    <source>
        <dbReference type="EMBL" id="NIZ47143.1"/>
    </source>
</evidence>
<dbReference type="SUPFAM" id="SSF51182">
    <property type="entry name" value="RmlC-like cupins"/>
    <property type="match status" value="1"/>
</dbReference>
<feature type="binding site" evidence="6">
    <location>
        <position position="164"/>
    </location>
    <ligand>
        <name>substrate</name>
    </ligand>
</feature>
<dbReference type="GO" id="GO:0019305">
    <property type="term" value="P:dTDP-rhamnose biosynthetic process"/>
    <property type="evidence" value="ECO:0007669"/>
    <property type="project" value="UniProtKB-UniRule"/>
</dbReference>
<comment type="pathway">
    <text evidence="8">Carbohydrate biosynthesis; dTDP-L-rhamnose biosynthesis.</text>
</comment>
<dbReference type="InterPro" id="IPR000888">
    <property type="entry name" value="RmlC-like"/>
</dbReference>
<accession>A0A968GF93</accession>
<comment type="subunit">
    <text evidence="8">Homodimer.</text>
</comment>
<dbReference type="InterPro" id="IPR011051">
    <property type="entry name" value="RmlC_Cupin_sf"/>
</dbReference>
<comment type="catalytic activity">
    <reaction evidence="1 8">
        <text>dTDP-4-dehydro-6-deoxy-alpha-D-glucose = dTDP-4-dehydro-beta-L-rhamnose</text>
        <dbReference type="Rhea" id="RHEA:16969"/>
        <dbReference type="ChEBI" id="CHEBI:57649"/>
        <dbReference type="ChEBI" id="CHEBI:62830"/>
        <dbReference type="EC" id="5.1.3.13"/>
    </reaction>
</comment>
<dbReference type="NCBIfam" id="TIGR01221">
    <property type="entry name" value="rmlC"/>
    <property type="match status" value="1"/>
</dbReference>
<comment type="similarity">
    <text evidence="8">Belongs to the dTDP-4-dehydrorhamnose 3,5-epimerase family.</text>
</comment>
<dbReference type="CDD" id="cd00438">
    <property type="entry name" value="cupin_RmlC"/>
    <property type="match status" value="1"/>
</dbReference>
<feature type="binding site" evidence="6">
    <location>
        <position position="27"/>
    </location>
    <ligand>
        <name>substrate</name>
    </ligand>
</feature>
<dbReference type="InterPro" id="IPR014710">
    <property type="entry name" value="RmlC-like_jellyroll"/>
</dbReference>
<dbReference type="Pfam" id="PF00908">
    <property type="entry name" value="dTDP_sugar_isom"/>
    <property type="match status" value="1"/>
</dbReference>
<comment type="function">
    <text evidence="2 8">Catalyzes the epimerization of the C3' and C5'positions of dTDP-6-deoxy-D-xylo-4-hexulose, forming dTDP-6-deoxy-L-lyxo-4-hexulose.</text>
</comment>
<gene>
    <name evidence="9" type="primary">rfbC</name>
    <name evidence="9" type="ORF">HCT46_04335</name>
</gene>
<dbReference type="PANTHER" id="PTHR21047:SF2">
    <property type="entry name" value="THYMIDINE DIPHOSPHO-4-KETO-RHAMNOSE 3,5-EPIMERASE"/>
    <property type="match status" value="1"/>
</dbReference>
<evidence type="ECO:0000256" key="6">
    <source>
        <dbReference type="PIRSR" id="PIRSR600888-2"/>
    </source>
</evidence>
<keyword evidence="8 9" id="KW-0413">Isomerase</keyword>
<evidence type="ECO:0000256" key="4">
    <source>
        <dbReference type="ARBA" id="ARBA00019595"/>
    </source>
</evidence>
<organism evidence="9 10">
    <name type="scientific">Entomospira nematocerorum</name>
    <dbReference type="NCBI Taxonomy" id="2719987"/>
    <lineage>
        <taxon>Bacteria</taxon>
        <taxon>Pseudomonadati</taxon>
        <taxon>Spirochaetota</taxon>
        <taxon>Spirochaetia</taxon>
        <taxon>Spirochaetales</taxon>
        <taxon>Spirochaetaceae</taxon>
        <taxon>Entomospira</taxon>
    </lineage>
</organism>
<proteinExistence type="inferred from homology"/>
<dbReference type="GO" id="GO:0000271">
    <property type="term" value="P:polysaccharide biosynthetic process"/>
    <property type="evidence" value="ECO:0007669"/>
    <property type="project" value="TreeGrafter"/>
</dbReference>
<sequence length="174" mass="20383">MHVRHLQGGLIVIEPQLHEDRRGLFFEQYKESLLIDIGVTDRLVQSNVSISHKGVFRGLHYQRGAYAQGKLISCLHGAIWDVVIDIRPDSPHYLQWYSFYLTSGYRRQLWIPPGFLHGFYALMDNTHVVYHMTREYNPSCDVSVFYQSTAWMIPWPAQMLLSDKDRDAPHWFSS</sequence>
<evidence type="ECO:0000256" key="1">
    <source>
        <dbReference type="ARBA" id="ARBA00001298"/>
    </source>
</evidence>
<feature type="site" description="Participates in a stacking interaction with the thymidine ring of dTDP-4-oxo-6-deoxyglucose" evidence="7">
    <location>
        <position position="136"/>
    </location>
</feature>
<feature type="binding site" evidence="6">
    <location>
        <begin position="45"/>
        <end position="47"/>
    </location>
    <ligand>
        <name>substrate</name>
    </ligand>
</feature>
<dbReference type="Gene3D" id="2.60.120.10">
    <property type="entry name" value="Jelly Rolls"/>
    <property type="match status" value="1"/>
</dbReference>
<feature type="binding site" evidence="6">
    <location>
        <position position="22"/>
    </location>
    <ligand>
        <name>substrate</name>
    </ligand>
</feature>
<dbReference type="RefSeq" id="WP_167703565.1">
    <property type="nucleotide sequence ID" value="NZ_CP118168.1"/>
</dbReference>
<dbReference type="EMBL" id="JAATLK010000001">
    <property type="protein sequence ID" value="NIZ47143.1"/>
    <property type="molecule type" value="Genomic_DNA"/>
</dbReference>
<evidence type="ECO:0000313" key="10">
    <source>
        <dbReference type="Proteomes" id="UP000752013"/>
    </source>
</evidence>
<dbReference type="AlphaFoldDB" id="A0A968GF93"/>
<dbReference type="GO" id="GO:0008830">
    <property type="term" value="F:dTDP-4-dehydrorhamnose 3,5-epimerase activity"/>
    <property type="evidence" value="ECO:0007669"/>
    <property type="project" value="UniProtKB-UniRule"/>
</dbReference>
<evidence type="ECO:0000256" key="3">
    <source>
        <dbReference type="ARBA" id="ARBA00012098"/>
    </source>
</evidence>
<feature type="binding site" evidence="6">
    <location>
        <position position="70"/>
    </location>
    <ligand>
        <name>substrate</name>
    </ligand>
</feature>
<feature type="binding site" evidence="6">
    <location>
        <position position="117"/>
    </location>
    <ligand>
        <name>substrate</name>
    </ligand>
</feature>